<name>A0AA42Q198_9BURK</name>
<organism evidence="1 2">
    <name type="scientific">Comamonas thiooxydans</name>
    <dbReference type="NCBI Taxonomy" id="363952"/>
    <lineage>
        <taxon>Bacteria</taxon>
        <taxon>Pseudomonadati</taxon>
        <taxon>Pseudomonadota</taxon>
        <taxon>Betaproteobacteria</taxon>
        <taxon>Burkholderiales</taxon>
        <taxon>Comamonadaceae</taxon>
        <taxon>Comamonas</taxon>
    </lineage>
</organism>
<dbReference type="AlphaFoldDB" id="A0AA42Q198"/>
<proteinExistence type="predicted"/>
<evidence type="ECO:0000313" key="1">
    <source>
        <dbReference type="EMBL" id="MDH1334989.1"/>
    </source>
</evidence>
<protein>
    <submittedName>
        <fullName evidence="1">Uncharacterized protein</fullName>
    </submittedName>
</protein>
<sequence>MNKEPSDFPRQNSFSALSGAQPKLSVLKIDGRYYLEQPDEDEIYQRYDVCADLVEQLISYCKRKKQSTHSWEALLNAVALSLSQKPWGLTVEENAWIMKKLQAHFISGSSE</sequence>
<dbReference type="EMBL" id="JAOCEK010000009">
    <property type="protein sequence ID" value="MDH1334989.1"/>
    <property type="molecule type" value="Genomic_DNA"/>
</dbReference>
<dbReference type="RefSeq" id="WP_280008350.1">
    <property type="nucleotide sequence ID" value="NZ_JAOCEK010000009.1"/>
</dbReference>
<accession>A0AA42Q198</accession>
<gene>
    <name evidence="1" type="ORF">N5D63_12665</name>
</gene>
<dbReference type="Proteomes" id="UP001161065">
    <property type="component" value="Unassembled WGS sequence"/>
</dbReference>
<evidence type="ECO:0000313" key="2">
    <source>
        <dbReference type="Proteomes" id="UP001161065"/>
    </source>
</evidence>
<reference evidence="1" key="1">
    <citation type="submission" date="2022-09" db="EMBL/GenBank/DDBJ databases">
        <title>Intensive care unit water sources are persistently colonized with multi-drug resistant bacteria and are the site of extensive horizontal gene transfer of antibiotic resistance genes.</title>
        <authorList>
            <person name="Diorio-Toth L."/>
        </authorList>
    </citation>
    <scope>NUCLEOTIDE SEQUENCE</scope>
    <source>
        <strain evidence="1">GD03832</strain>
    </source>
</reference>
<comment type="caution">
    <text evidence="1">The sequence shown here is derived from an EMBL/GenBank/DDBJ whole genome shotgun (WGS) entry which is preliminary data.</text>
</comment>